<dbReference type="GO" id="GO:0005737">
    <property type="term" value="C:cytoplasm"/>
    <property type="evidence" value="ECO:0007669"/>
    <property type="project" value="TreeGrafter"/>
</dbReference>
<keyword evidence="14" id="KW-1185">Reference proteome</keyword>
<reference evidence="13 14" key="1">
    <citation type="journal article" date="2013" name="Genome Announc.">
        <title>Draft Genome Sequence of the Moderately Halophilic Bacterium Marinobacter lipolyticus Strain SM19.</title>
        <authorList>
            <person name="Papke R.T."/>
            <person name="de la Haba R.R."/>
            <person name="Infante-Dominguez C."/>
            <person name="Perez D."/>
            <person name="Sanchez-Porro C."/>
            <person name="Lapierre P."/>
            <person name="Ventosa A."/>
        </authorList>
    </citation>
    <scope>NUCLEOTIDE SEQUENCE [LARGE SCALE GENOMIC DNA]</scope>
    <source>
        <strain evidence="13 14">SM19</strain>
    </source>
</reference>
<dbReference type="RefSeq" id="WP_012139466.1">
    <property type="nucleotide sequence ID" value="NZ_KE007328.1"/>
</dbReference>
<feature type="domain" description="Ketopantoate reductase C-terminal" evidence="12">
    <location>
        <begin position="188"/>
        <end position="311"/>
    </location>
</feature>
<evidence type="ECO:0000256" key="10">
    <source>
        <dbReference type="RuleBase" id="RU362068"/>
    </source>
</evidence>
<comment type="pathway">
    <text evidence="1 10">Cofactor biosynthesis; (R)-pantothenate biosynthesis; (R)-pantoate from 3-methyl-2-oxobutanoate: step 2/2.</text>
</comment>
<keyword evidence="6 10" id="KW-0521">NADP</keyword>
<evidence type="ECO:0000256" key="6">
    <source>
        <dbReference type="ARBA" id="ARBA00022857"/>
    </source>
</evidence>
<dbReference type="Gene3D" id="1.10.1040.10">
    <property type="entry name" value="N-(1-d-carboxylethyl)-l-norvaline Dehydrogenase, domain 2"/>
    <property type="match status" value="1"/>
</dbReference>
<comment type="caution">
    <text evidence="13">The sequence shown here is derived from an EMBL/GenBank/DDBJ whole genome shotgun (WGS) entry which is preliminary data.</text>
</comment>
<dbReference type="Pfam" id="PF02558">
    <property type="entry name" value="ApbA"/>
    <property type="match status" value="1"/>
</dbReference>
<evidence type="ECO:0000256" key="5">
    <source>
        <dbReference type="ARBA" id="ARBA00022655"/>
    </source>
</evidence>
<dbReference type="InterPro" id="IPR050838">
    <property type="entry name" value="Ketopantoate_reductase"/>
</dbReference>
<evidence type="ECO:0000256" key="8">
    <source>
        <dbReference type="ARBA" id="ARBA00032024"/>
    </source>
</evidence>
<dbReference type="PANTHER" id="PTHR43765">
    <property type="entry name" value="2-DEHYDROPANTOATE 2-REDUCTASE-RELATED"/>
    <property type="match status" value="1"/>
</dbReference>
<evidence type="ECO:0000256" key="4">
    <source>
        <dbReference type="ARBA" id="ARBA00019465"/>
    </source>
</evidence>
<dbReference type="InterPro" id="IPR036291">
    <property type="entry name" value="NAD(P)-bd_dom_sf"/>
</dbReference>
<dbReference type="EMBL" id="ASAD01000021">
    <property type="protein sequence ID" value="EON90965.1"/>
    <property type="molecule type" value="Genomic_DNA"/>
</dbReference>
<sequence>MADTRHQVQSGNGNGLTAILGAGSLGRLWAALLPTGTTTFILRQHAPEEHKPDVTYRFQGCHGSQFPVTVPSMDWTTRHPDVLIATTKAGDTLSALEATLPNLKPTVPVVLFQNGMGSQQAVAERWPNRPIMAASTTEGANRPDNSTTVHAGRGETWIGALTPSASPLVTGVANQLKASGLVIHEEPNILRRLWGKLIINAGINPYTAILDCANGDILDAPLFRETIGQLCLELAEVMHLEGLPPRSPEDMQSQIEAVARSTAKNTSSMCSDVRRGKPTEIDYINGFIVSRARAHNLPAPVNQMLTERVKLRTTKLHEPLSDSPGAT</sequence>
<dbReference type="InterPro" id="IPR008927">
    <property type="entry name" value="6-PGluconate_DH-like_C_sf"/>
</dbReference>
<feature type="domain" description="Ketopantoate reductase N-terminal" evidence="11">
    <location>
        <begin position="18"/>
        <end position="161"/>
    </location>
</feature>
<dbReference type="FunFam" id="1.10.1040.10:FF:000017">
    <property type="entry name" value="2-dehydropantoate 2-reductase"/>
    <property type="match status" value="1"/>
</dbReference>
<dbReference type="UniPathway" id="UPA00028">
    <property type="reaction ID" value="UER00004"/>
</dbReference>
<evidence type="ECO:0000259" key="11">
    <source>
        <dbReference type="Pfam" id="PF02558"/>
    </source>
</evidence>
<organism evidence="13 14">
    <name type="scientific">Marinobacter lipolyticus SM19</name>
    <dbReference type="NCBI Taxonomy" id="1318628"/>
    <lineage>
        <taxon>Bacteria</taxon>
        <taxon>Pseudomonadati</taxon>
        <taxon>Pseudomonadota</taxon>
        <taxon>Gammaproteobacteria</taxon>
        <taxon>Pseudomonadales</taxon>
        <taxon>Marinobacteraceae</taxon>
        <taxon>Marinobacter</taxon>
    </lineage>
</organism>
<dbReference type="HOGENOM" id="CLU_031468_0_1_6"/>
<proteinExistence type="inferred from homology"/>
<dbReference type="Pfam" id="PF08546">
    <property type="entry name" value="ApbA_C"/>
    <property type="match status" value="1"/>
</dbReference>
<evidence type="ECO:0000256" key="9">
    <source>
        <dbReference type="ARBA" id="ARBA00048793"/>
    </source>
</evidence>
<dbReference type="InterPro" id="IPR013332">
    <property type="entry name" value="KPR_N"/>
</dbReference>
<name>R8AXB0_9GAMM</name>
<dbReference type="PANTHER" id="PTHR43765:SF2">
    <property type="entry name" value="2-DEHYDROPANTOATE 2-REDUCTASE"/>
    <property type="match status" value="1"/>
</dbReference>
<dbReference type="GO" id="GO:0050661">
    <property type="term" value="F:NADP binding"/>
    <property type="evidence" value="ECO:0007669"/>
    <property type="project" value="TreeGrafter"/>
</dbReference>
<evidence type="ECO:0000256" key="2">
    <source>
        <dbReference type="ARBA" id="ARBA00007870"/>
    </source>
</evidence>
<dbReference type="Proteomes" id="UP000016540">
    <property type="component" value="Unassembled WGS sequence"/>
</dbReference>
<dbReference type="InterPro" id="IPR003710">
    <property type="entry name" value="ApbA"/>
</dbReference>
<comment type="function">
    <text evidence="10">Catalyzes the NADPH-dependent reduction of ketopantoate into pantoic acid.</text>
</comment>
<evidence type="ECO:0000313" key="14">
    <source>
        <dbReference type="Proteomes" id="UP000016540"/>
    </source>
</evidence>
<gene>
    <name evidence="13" type="ORF">MARLIPOL_16344</name>
</gene>
<comment type="similarity">
    <text evidence="2 10">Belongs to the ketopantoate reductase family.</text>
</comment>
<evidence type="ECO:0000259" key="12">
    <source>
        <dbReference type="Pfam" id="PF08546"/>
    </source>
</evidence>
<dbReference type="InterPro" id="IPR013752">
    <property type="entry name" value="KPA_reductase"/>
</dbReference>
<protein>
    <recommendedName>
        <fullName evidence="4 10">2-dehydropantoate 2-reductase</fullName>
        <ecNumber evidence="3 10">1.1.1.169</ecNumber>
    </recommendedName>
    <alternativeName>
        <fullName evidence="8 10">Ketopantoate reductase</fullName>
    </alternativeName>
</protein>
<evidence type="ECO:0000256" key="1">
    <source>
        <dbReference type="ARBA" id="ARBA00004994"/>
    </source>
</evidence>
<keyword evidence="5 10" id="KW-0566">Pantothenate biosynthesis</keyword>
<dbReference type="SUPFAM" id="SSF51735">
    <property type="entry name" value="NAD(P)-binding Rossmann-fold domains"/>
    <property type="match status" value="1"/>
</dbReference>
<evidence type="ECO:0000256" key="7">
    <source>
        <dbReference type="ARBA" id="ARBA00023002"/>
    </source>
</evidence>
<dbReference type="Gene3D" id="3.40.50.720">
    <property type="entry name" value="NAD(P)-binding Rossmann-like Domain"/>
    <property type="match status" value="1"/>
</dbReference>
<dbReference type="GO" id="GO:0008677">
    <property type="term" value="F:2-dehydropantoate 2-reductase activity"/>
    <property type="evidence" value="ECO:0007669"/>
    <property type="project" value="UniProtKB-EC"/>
</dbReference>
<evidence type="ECO:0000313" key="13">
    <source>
        <dbReference type="EMBL" id="EON90965.1"/>
    </source>
</evidence>
<dbReference type="NCBIfam" id="TIGR00745">
    <property type="entry name" value="apbA_panE"/>
    <property type="match status" value="1"/>
</dbReference>
<dbReference type="EC" id="1.1.1.169" evidence="3 10"/>
<dbReference type="GO" id="GO:0015940">
    <property type="term" value="P:pantothenate biosynthetic process"/>
    <property type="evidence" value="ECO:0007669"/>
    <property type="project" value="UniProtKB-UniPathway"/>
</dbReference>
<dbReference type="STRING" id="1318628.MARLIPOL_16344"/>
<evidence type="ECO:0000256" key="3">
    <source>
        <dbReference type="ARBA" id="ARBA00013014"/>
    </source>
</evidence>
<comment type="catalytic activity">
    <reaction evidence="9 10">
        <text>(R)-pantoate + NADP(+) = 2-dehydropantoate + NADPH + H(+)</text>
        <dbReference type="Rhea" id="RHEA:16233"/>
        <dbReference type="ChEBI" id="CHEBI:11561"/>
        <dbReference type="ChEBI" id="CHEBI:15378"/>
        <dbReference type="ChEBI" id="CHEBI:15980"/>
        <dbReference type="ChEBI" id="CHEBI:57783"/>
        <dbReference type="ChEBI" id="CHEBI:58349"/>
        <dbReference type="EC" id="1.1.1.169"/>
    </reaction>
</comment>
<dbReference type="AlphaFoldDB" id="R8AXB0"/>
<dbReference type="eggNOG" id="COG1893">
    <property type="taxonomic scope" value="Bacteria"/>
</dbReference>
<dbReference type="SUPFAM" id="SSF48179">
    <property type="entry name" value="6-phosphogluconate dehydrogenase C-terminal domain-like"/>
    <property type="match status" value="1"/>
</dbReference>
<dbReference type="PATRIC" id="fig|1318628.3.peg.3267"/>
<accession>R8AXB0</accession>
<keyword evidence="7 10" id="KW-0560">Oxidoreductase</keyword>
<dbReference type="InterPro" id="IPR013328">
    <property type="entry name" value="6PGD_dom2"/>
</dbReference>